<dbReference type="Proteomes" id="UP001362999">
    <property type="component" value="Unassembled WGS sequence"/>
</dbReference>
<proteinExistence type="predicted"/>
<dbReference type="InterPro" id="IPR011008">
    <property type="entry name" value="Dimeric_a/b-barrel"/>
</dbReference>
<gene>
    <name evidence="1" type="ORF">R3P38DRAFT_3391249</name>
</gene>
<dbReference type="SUPFAM" id="SSF54909">
    <property type="entry name" value="Dimeric alpha+beta barrel"/>
    <property type="match status" value="1"/>
</dbReference>
<comment type="caution">
    <text evidence="1">The sequence shown here is derived from an EMBL/GenBank/DDBJ whole genome shotgun (WGS) entry which is preliminary data.</text>
</comment>
<accession>A0AAW0CLU9</accession>
<protein>
    <recommendedName>
        <fullName evidence="3">ABM domain-containing protein</fullName>
    </recommendedName>
</protein>
<evidence type="ECO:0000313" key="1">
    <source>
        <dbReference type="EMBL" id="KAK7039883.1"/>
    </source>
</evidence>
<evidence type="ECO:0008006" key="3">
    <source>
        <dbReference type="Google" id="ProtNLM"/>
    </source>
</evidence>
<evidence type="ECO:0000313" key="2">
    <source>
        <dbReference type="Proteomes" id="UP001362999"/>
    </source>
</evidence>
<dbReference type="EMBL" id="JAWWNJ010000016">
    <property type="protein sequence ID" value="KAK7039883.1"/>
    <property type="molecule type" value="Genomic_DNA"/>
</dbReference>
<name>A0AAW0CLU9_9AGAR</name>
<organism evidence="1 2">
    <name type="scientific">Favolaschia claudopus</name>
    <dbReference type="NCBI Taxonomy" id="2862362"/>
    <lineage>
        <taxon>Eukaryota</taxon>
        <taxon>Fungi</taxon>
        <taxon>Dikarya</taxon>
        <taxon>Basidiomycota</taxon>
        <taxon>Agaricomycotina</taxon>
        <taxon>Agaricomycetes</taxon>
        <taxon>Agaricomycetidae</taxon>
        <taxon>Agaricales</taxon>
        <taxon>Marasmiineae</taxon>
        <taxon>Mycenaceae</taxon>
        <taxon>Favolaschia</taxon>
    </lineage>
</organism>
<dbReference type="Gene3D" id="3.30.70.100">
    <property type="match status" value="2"/>
</dbReference>
<dbReference type="AlphaFoldDB" id="A0AAW0CLU9"/>
<sequence>MPTVIQRITFTASSSFTSDPNVFNAALQILKKAPGFIGSFHGLQIDDGKTGYFITVWSSPEHFSSFAQPTSFPAYTQFLDTLKPYAVNGKLETHHVYTPDTIDPHTALRAPITELVLFKFKPGVTLAQIGPLYDELGVGLDRAKGSHPPCFWAVSKESNEDEVLVFVGWDTVEEHWDAVKEGTELHAVIQKLLEKSSFVLGHAKLME</sequence>
<reference evidence="1 2" key="1">
    <citation type="journal article" date="2024" name="J Genomics">
        <title>Draft genome sequencing and assembly of Favolaschia claudopus CIRM-BRFM 2984 isolated from oak limbs.</title>
        <authorList>
            <person name="Navarro D."/>
            <person name="Drula E."/>
            <person name="Chaduli D."/>
            <person name="Cazenave R."/>
            <person name="Ahrendt S."/>
            <person name="Wang J."/>
            <person name="Lipzen A."/>
            <person name="Daum C."/>
            <person name="Barry K."/>
            <person name="Grigoriev I.V."/>
            <person name="Favel A."/>
            <person name="Rosso M.N."/>
            <person name="Martin F."/>
        </authorList>
    </citation>
    <scope>NUCLEOTIDE SEQUENCE [LARGE SCALE GENOMIC DNA]</scope>
    <source>
        <strain evidence="1 2">CIRM-BRFM 2984</strain>
    </source>
</reference>
<keyword evidence="2" id="KW-1185">Reference proteome</keyword>